<organism evidence="15 16">
    <name type="scientific">Marchantia polymorpha</name>
    <name type="common">Common liverwort</name>
    <name type="synonym">Marchantia aquatica</name>
    <dbReference type="NCBI Taxonomy" id="3197"/>
    <lineage>
        <taxon>Eukaryota</taxon>
        <taxon>Viridiplantae</taxon>
        <taxon>Streptophyta</taxon>
        <taxon>Embryophyta</taxon>
        <taxon>Marchantiophyta</taxon>
        <taxon>Marchantiopsida</taxon>
        <taxon>Marchantiidae</taxon>
        <taxon>Marchantiales</taxon>
        <taxon>Marchantiaceae</taxon>
        <taxon>Marchantia</taxon>
    </lineage>
</organism>
<dbReference type="GO" id="GO:0005737">
    <property type="term" value="C:cytoplasm"/>
    <property type="evidence" value="ECO:0000318"/>
    <property type="project" value="GO_Central"/>
</dbReference>
<comment type="catalytic activity">
    <reaction evidence="10">
        <text>L-seryl-[protein] + ATP = O-phospho-L-seryl-[protein] + ADP + H(+)</text>
        <dbReference type="Rhea" id="RHEA:17989"/>
        <dbReference type="Rhea" id="RHEA-COMP:9863"/>
        <dbReference type="Rhea" id="RHEA-COMP:11604"/>
        <dbReference type="ChEBI" id="CHEBI:15378"/>
        <dbReference type="ChEBI" id="CHEBI:29999"/>
        <dbReference type="ChEBI" id="CHEBI:30616"/>
        <dbReference type="ChEBI" id="CHEBI:83421"/>
        <dbReference type="ChEBI" id="CHEBI:456216"/>
        <dbReference type="EC" id="2.7.11.1"/>
    </reaction>
</comment>
<dbReference type="InterPro" id="IPR017441">
    <property type="entry name" value="Protein_kinase_ATP_BS"/>
</dbReference>
<dbReference type="OrthoDB" id="63267at2759"/>
<evidence type="ECO:0000256" key="5">
    <source>
        <dbReference type="ARBA" id="ARBA00022679"/>
    </source>
</evidence>
<evidence type="ECO:0000259" key="13">
    <source>
        <dbReference type="PROSITE" id="PS50011"/>
    </source>
</evidence>
<dbReference type="SMART" id="SM00220">
    <property type="entry name" value="S_TKc"/>
    <property type="match status" value="1"/>
</dbReference>
<dbReference type="InterPro" id="IPR011009">
    <property type="entry name" value="Kinase-like_dom_sf"/>
</dbReference>
<evidence type="ECO:0000256" key="2">
    <source>
        <dbReference type="ARBA" id="ARBA00012513"/>
    </source>
</evidence>
<reference evidence="16" key="1">
    <citation type="journal article" date="2017" name="Cell">
        <title>Insights into land plant evolution garnered from the Marchantia polymorpha genome.</title>
        <authorList>
            <person name="Bowman J.L."/>
            <person name="Kohchi T."/>
            <person name="Yamato K.T."/>
            <person name="Jenkins J."/>
            <person name="Shu S."/>
            <person name="Ishizaki K."/>
            <person name="Yamaoka S."/>
            <person name="Nishihama R."/>
            <person name="Nakamura Y."/>
            <person name="Berger F."/>
            <person name="Adam C."/>
            <person name="Aki S.S."/>
            <person name="Althoff F."/>
            <person name="Araki T."/>
            <person name="Arteaga-Vazquez M.A."/>
            <person name="Balasubrmanian S."/>
            <person name="Barry K."/>
            <person name="Bauer D."/>
            <person name="Boehm C.R."/>
            <person name="Briginshaw L."/>
            <person name="Caballero-Perez J."/>
            <person name="Catarino B."/>
            <person name="Chen F."/>
            <person name="Chiyoda S."/>
            <person name="Chovatia M."/>
            <person name="Davies K.M."/>
            <person name="Delmans M."/>
            <person name="Demura T."/>
            <person name="Dierschke T."/>
            <person name="Dolan L."/>
            <person name="Dorantes-Acosta A.E."/>
            <person name="Eklund D.M."/>
            <person name="Florent S.N."/>
            <person name="Flores-Sandoval E."/>
            <person name="Fujiyama A."/>
            <person name="Fukuzawa H."/>
            <person name="Galik B."/>
            <person name="Grimanelli D."/>
            <person name="Grimwood J."/>
            <person name="Grossniklaus U."/>
            <person name="Hamada T."/>
            <person name="Haseloff J."/>
            <person name="Hetherington A.J."/>
            <person name="Higo A."/>
            <person name="Hirakawa Y."/>
            <person name="Hundley H.N."/>
            <person name="Ikeda Y."/>
            <person name="Inoue K."/>
            <person name="Inoue S.I."/>
            <person name="Ishida S."/>
            <person name="Jia Q."/>
            <person name="Kakita M."/>
            <person name="Kanazawa T."/>
            <person name="Kawai Y."/>
            <person name="Kawashima T."/>
            <person name="Kennedy M."/>
            <person name="Kinose K."/>
            <person name="Kinoshita T."/>
            <person name="Kohara Y."/>
            <person name="Koide E."/>
            <person name="Komatsu K."/>
            <person name="Kopischke S."/>
            <person name="Kubo M."/>
            <person name="Kyozuka J."/>
            <person name="Lagercrantz U."/>
            <person name="Lin S.S."/>
            <person name="Lindquist E."/>
            <person name="Lipzen A.M."/>
            <person name="Lu C.W."/>
            <person name="De Luna E."/>
            <person name="Martienssen R.A."/>
            <person name="Minamino N."/>
            <person name="Mizutani M."/>
            <person name="Mizutani M."/>
            <person name="Mochizuki N."/>
            <person name="Monte I."/>
            <person name="Mosher R."/>
            <person name="Nagasaki H."/>
            <person name="Nakagami H."/>
            <person name="Naramoto S."/>
            <person name="Nishitani K."/>
            <person name="Ohtani M."/>
            <person name="Okamoto T."/>
            <person name="Okumura M."/>
            <person name="Phillips J."/>
            <person name="Pollak B."/>
            <person name="Reinders A."/>
            <person name="Rovekamp M."/>
            <person name="Sano R."/>
            <person name="Sawa S."/>
            <person name="Schmid M.W."/>
            <person name="Shirakawa M."/>
            <person name="Solano R."/>
            <person name="Spunde A."/>
            <person name="Suetsugu N."/>
            <person name="Sugano S."/>
            <person name="Sugiyama A."/>
            <person name="Sun R."/>
            <person name="Suzuki Y."/>
            <person name="Takenaka M."/>
            <person name="Takezawa D."/>
            <person name="Tomogane H."/>
            <person name="Tsuzuki M."/>
            <person name="Ueda T."/>
            <person name="Umeda M."/>
            <person name="Ward J.M."/>
            <person name="Watanabe Y."/>
            <person name="Yazaki K."/>
            <person name="Yokoyama R."/>
            <person name="Yoshitake Y."/>
            <person name="Yotsui I."/>
            <person name="Zachgo S."/>
            <person name="Schmutz J."/>
        </authorList>
    </citation>
    <scope>NUCLEOTIDE SEQUENCE [LARGE SCALE GENOMIC DNA]</scope>
    <source>
        <strain evidence="16">Tak-1</strain>
    </source>
</reference>
<feature type="domain" description="AGC-kinase C-terminal" evidence="14">
    <location>
        <begin position="446"/>
        <end position="516"/>
    </location>
</feature>
<dbReference type="GO" id="GO:0006950">
    <property type="term" value="P:response to stress"/>
    <property type="evidence" value="ECO:0007669"/>
    <property type="project" value="UniProtKB-ARBA"/>
</dbReference>
<dbReference type="InterPro" id="IPR008271">
    <property type="entry name" value="Ser/Thr_kinase_AS"/>
</dbReference>
<dbReference type="InterPro" id="IPR017892">
    <property type="entry name" value="Pkinase_C"/>
</dbReference>
<evidence type="ECO:0000256" key="12">
    <source>
        <dbReference type="SAM" id="MobiDB-lite"/>
    </source>
</evidence>
<evidence type="ECO:0000256" key="9">
    <source>
        <dbReference type="ARBA" id="ARBA00047899"/>
    </source>
</evidence>
<evidence type="ECO:0000313" key="16">
    <source>
        <dbReference type="Proteomes" id="UP000244005"/>
    </source>
</evidence>
<evidence type="ECO:0000256" key="7">
    <source>
        <dbReference type="ARBA" id="ARBA00022777"/>
    </source>
</evidence>
<feature type="compositionally biased region" description="Low complexity" evidence="12">
    <location>
        <begin position="147"/>
        <end position="157"/>
    </location>
</feature>
<protein>
    <recommendedName>
        <fullName evidence="2">non-specific serine/threonine protein kinase</fullName>
        <ecNumber evidence="2">2.7.11.1</ecNumber>
    </recommendedName>
</protein>
<dbReference type="GO" id="GO:0004674">
    <property type="term" value="F:protein serine/threonine kinase activity"/>
    <property type="evidence" value="ECO:0000318"/>
    <property type="project" value="GO_Central"/>
</dbReference>
<dbReference type="AlphaFoldDB" id="A0A2R6WNY4"/>
<evidence type="ECO:0000313" key="15">
    <source>
        <dbReference type="EMBL" id="PTQ35561.1"/>
    </source>
</evidence>
<sequence length="516" mass="57633">MRETTGGMDIPVPRKGKAMVHQMKPYLEPLKAAGHGYIDPEEYDFSDVFGAVPSQTNLVPVVEGEEDDGKWPSPVVQTVDNMLMITNRSHSMVGPLVSPAFSLQFSLQSSDDVDCVTSNKVADISSYWPKKDGLSAKDLDQLASKAGELSLSDSGDSGSERGAEEQEDDGKGQGQIQAPRLGPQDFELLRVVGKGAFGKVYQVRKKGTEEIYAMKVMKKHVIVEKNHCDYMKAERDILVKVIHPFIVQLQYSFQTKSKLYLLLDFINGGHLFFQLYRHGTFNEQLARILAAEIVCAVSHLHEKGIIHRDLKPENILIDLEGHVKLTDFGLAKEIDDSKKSNSLCGTVEYMSPEIIEGKGHGKAADWWSVGVLLYEMLTGRPPFLHEKGGNRYKLQQKIIKDKVKLPTYLTSEANNLLKGLLQKDPSKRLGSGIKGADEIKQHKWFKTICWRKCYNRQLKPEFKPTVNGKLCTANFDEMWTGLPLADSPASTPKGAADIDHFQGYTYVAPNPYLMDT</sequence>
<evidence type="ECO:0000256" key="3">
    <source>
        <dbReference type="ARBA" id="ARBA00022527"/>
    </source>
</evidence>
<dbReference type="OMA" id="EITYSFC"/>
<dbReference type="InterPro" id="IPR000719">
    <property type="entry name" value="Prot_kinase_dom"/>
</dbReference>
<dbReference type="Proteomes" id="UP000244005">
    <property type="component" value="Unassembled WGS sequence"/>
</dbReference>
<dbReference type="InterPro" id="IPR045270">
    <property type="entry name" value="STKc_AGC"/>
</dbReference>
<dbReference type="Gene3D" id="3.30.200.20">
    <property type="entry name" value="Phosphorylase Kinase, domain 1"/>
    <property type="match status" value="1"/>
</dbReference>
<evidence type="ECO:0000256" key="6">
    <source>
        <dbReference type="ARBA" id="ARBA00022741"/>
    </source>
</evidence>
<evidence type="ECO:0000256" key="4">
    <source>
        <dbReference type="ARBA" id="ARBA00022553"/>
    </source>
</evidence>
<keyword evidence="16" id="KW-1185">Reference proteome</keyword>
<dbReference type="PROSITE" id="PS51285">
    <property type="entry name" value="AGC_KINASE_CTER"/>
    <property type="match status" value="1"/>
</dbReference>
<dbReference type="PROSITE" id="PS00107">
    <property type="entry name" value="PROTEIN_KINASE_ATP"/>
    <property type="match status" value="1"/>
</dbReference>
<feature type="binding site" evidence="11">
    <location>
        <position position="215"/>
    </location>
    <ligand>
        <name>ATP</name>
        <dbReference type="ChEBI" id="CHEBI:30616"/>
    </ligand>
</feature>
<dbReference type="EC" id="2.7.11.1" evidence="2"/>
<dbReference type="CDD" id="cd05123">
    <property type="entry name" value="STKc_AGC"/>
    <property type="match status" value="1"/>
</dbReference>
<dbReference type="SUPFAM" id="SSF56112">
    <property type="entry name" value="Protein kinase-like (PK-like)"/>
    <property type="match status" value="1"/>
</dbReference>
<keyword evidence="5" id="KW-0808">Transferase</keyword>
<dbReference type="FunFam" id="3.30.200.20:FF:000048">
    <property type="entry name" value="Non-specific serine/threonine protein kinase"/>
    <property type="match status" value="1"/>
</dbReference>
<keyword evidence="3" id="KW-0723">Serine/threonine-protein kinase</keyword>
<dbReference type="FunFam" id="1.10.510.10:FF:000297">
    <property type="entry name" value="Non-specific serine/threonine protein kinase"/>
    <property type="match status" value="1"/>
</dbReference>
<evidence type="ECO:0000256" key="8">
    <source>
        <dbReference type="ARBA" id="ARBA00022840"/>
    </source>
</evidence>
<dbReference type="GO" id="GO:0005634">
    <property type="term" value="C:nucleus"/>
    <property type="evidence" value="ECO:0007669"/>
    <property type="project" value="UniProtKB-ARBA"/>
</dbReference>
<dbReference type="PROSITE" id="PS50011">
    <property type="entry name" value="PROTEIN_KINASE_DOM"/>
    <property type="match status" value="1"/>
</dbReference>
<keyword evidence="7" id="KW-0418">Kinase</keyword>
<gene>
    <name evidence="15" type="ORF">MARPO_0070s0030</name>
</gene>
<dbReference type="PROSITE" id="PS00108">
    <property type="entry name" value="PROTEIN_KINASE_ST"/>
    <property type="match status" value="1"/>
</dbReference>
<dbReference type="Gramene" id="Mp4g14510.1">
    <property type="protein sequence ID" value="Mp4g14510.1.cds"/>
    <property type="gene ID" value="Mp4g14510"/>
</dbReference>
<dbReference type="InterPro" id="IPR000961">
    <property type="entry name" value="AGC-kinase_C"/>
</dbReference>
<keyword evidence="8 11" id="KW-0067">ATP-binding</keyword>
<feature type="region of interest" description="Disordered" evidence="12">
    <location>
        <begin position="147"/>
        <end position="179"/>
    </location>
</feature>
<feature type="domain" description="Protein kinase" evidence="13">
    <location>
        <begin position="186"/>
        <end position="445"/>
    </location>
</feature>
<accession>A0A2R6WNY4</accession>
<dbReference type="Gene3D" id="1.10.510.10">
    <property type="entry name" value="Transferase(Phosphotransferase) domain 1"/>
    <property type="match status" value="1"/>
</dbReference>
<comment type="similarity">
    <text evidence="1">Belongs to the protein kinase superfamily. AGC Ser/Thr protein kinase family. S6 kinase subfamily.</text>
</comment>
<name>A0A2R6WNY4_MARPO</name>
<evidence type="ECO:0000256" key="10">
    <source>
        <dbReference type="ARBA" id="ARBA00048679"/>
    </source>
</evidence>
<dbReference type="GO" id="GO:0005524">
    <property type="term" value="F:ATP binding"/>
    <property type="evidence" value="ECO:0007669"/>
    <property type="project" value="UniProtKB-UniRule"/>
</dbReference>
<evidence type="ECO:0000259" key="14">
    <source>
        <dbReference type="PROSITE" id="PS51285"/>
    </source>
</evidence>
<evidence type="ECO:0000256" key="1">
    <source>
        <dbReference type="ARBA" id="ARBA00009804"/>
    </source>
</evidence>
<proteinExistence type="inferred from homology"/>
<dbReference type="GO" id="GO:0045727">
    <property type="term" value="P:positive regulation of translation"/>
    <property type="evidence" value="ECO:0007669"/>
    <property type="project" value="UniProtKB-ARBA"/>
</dbReference>
<dbReference type="Pfam" id="PF00069">
    <property type="entry name" value="Pkinase"/>
    <property type="match status" value="1"/>
</dbReference>
<comment type="catalytic activity">
    <reaction evidence="9">
        <text>L-threonyl-[protein] + ATP = O-phospho-L-threonyl-[protein] + ADP + H(+)</text>
        <dbReference type="Rhea" id="RHEA:46608"/>
        <dbReference type="Rhea" id="RHEA-COMP:11060"/>
        <dbReference type="Rhea" id="RHEA-COMP:11605"/>
        <dbReference type="ChEBI" id="CHEBI:15378"/>
        <dbReference type="ChEBI" id="CHEBI:30013"/>
        <dbReference type="ChEBI" id="CHEBI:30616"/>
        <dbReference type="ChEBI" id="CHEBI:61977"/>
        <dbReference type="ChEBI" id="CHEBI:456216"/>
        <dbReference type="EC" id="2.7.11.1"/>
    </reaction>
</comment>
<evidence type="ECO:0000256" key="11">
    <source>
        <dbReference type="PROSITE-ProRule" id="PRU10141"/>
    </source>
</evidence>
<dbReference type="SMART" id="SM00133">
    <property type="entry name" value="S_TK_X"/>
    <property type="match status" value="1"/>
</dbReference>
<dbReference type="GO" id="GO:0106310">
    <property type="term" value="F:protein serine kinase activity"/>
    <property type="evidence" value="ECO:0007669"/>
    <property type="project" value="RHEA"/>
</dbReference>
<keyword evidence="4" id="KW-0597">Phosphoprotein</keyword>
<dbReference type="EMBL" id="KZ772742">
    <property type="protein sequence ID" value="PTQ35561.1"/>
    <property type="molecule type" value="Genomic_DNA"/>
</dbReference>
<dbReference type="Pfam" id="PF00433">
    <property type="entry name" value="Pkinase_C"/>
    <property type="match status" value="1"/>
</dbReference>
<keyword evidence="6 11" id="KW-0547">Nucleotide-binding</keyword>
<dbReference type="PANTHER" id="PTHR24351">
    <property type="entry name" value="RIBOSOMAL PROTEIN S6 KINASE"/>
    <property type="match status" value="1"/>
</dbReference>